<protein>
    <submittedName>
        <fullName evidence="2">Uncharacterized protein</fullName>
    </submittedName>
</protein>
<feature type="region of interest" description="Disordered" evidence="1">
    <location>
        <begin position="16"/>
        <end position="68"/>
    </location>
</feature>
<proteinExistence type="predicted"/>
<keyword evidence="3" id="KW-1185">Reference proteome</keyword>
<dbReference type="EMBL" id="WFLI01000056">
    <property type="protein sequence ID" value="KAB8058909.1"/>
    <property type="molecule type" value="Genomic_DNA"/>
</dbReference>
<accession>A0A6I1HPQ1</accession>
<name>A0A6I1HPQ1_9BURK</name>
<sequence>MRGACPRRPVRPCASFRPNLRSTPPRERPCKCRLTRPPRRPGCRPTARSPSATCRRPARPACARPAYR</sequence>
<gene>
    <name evidence="2" type="ORF">GCN75_27090</name>
</gene>
<evidence type="ECO:0000313" key="3">
    <source>
        <dbReference type="Proteomes" id="UP000468717"/>
    </source>
</evidence>
<reference evidence="2 3" key="1">
    <citation type="submission" date="2019-10" db="EMBL/GenBank/DDBJ databases">
        <title>Three novel species isolated from a subtropical stream in China.</title>
        <authorList>
            <person name="Lu H."/>
        </authorList>
    </citation>
    <scope>NUCLEOTIDE SEQUENCE [LARGE SCALE GENOMIC DNA]</scope>
    <source>
        <strain evidence="2 3">FT13W</strain>
    </source>
</reference>
<comment type="caution">
    <text evidence="2">The sequence shown here is derived from an EMBL/GenBank/DDBJ whole genome shotgun (WGS) entry which is preliminary data.</text>
</comment>
<evidence type="ECO:0000313" key="2">
    <source>
        <dbReference type="EMBL" id="KAB8058909.1"/>
    </source>
</evidence>
<evidence type="ECO:0000256" key="1">
    <source>
        <dbReference type="SAM" id="MobiDB-lite"/>
    </source>
</evidence>
<feature type="compositionally biased region" description="Low complexity" evidence="1">
    <location>
        <begin position="43"/>
        <end position="68"/>
    </location>
</feature>
<dbReference type="AlphaFoldDB" id="A0A6I1HPQ1"/>
<feature type="compositionally biased region" description="Basic residues" evidence="1">
    <location>
        <begin position="31"/>
        <end position="42"/>
    </location>
</feature>
<dbReference type="Proteomes" id="UP000468717">
    <property type="component" value="Unassembled WGS sequence"/>
</dbReference>
<organism evidence="2 3">
    <name type="scientific">Janthinobacterium violaceinigrum</name>
    <dbReference type="NCBI Taxonomy" id="2654252"/>
    <lineage>
        <taxon>Bacteria</taxon>
        <taxon>Pseudomonadati</taxon>
        <taxon>Pseudomonadota</taxon>
        <taxon>Betaproteobacteria</taxon>
        <taxon>Burkholderiales</taxon>
        <taxon>Oxalobacteraceae</taxon>
        <taxon>Janthinobacterium</taxon>
    </lineage>
</organism>